<dbReference type="GO" id="GO:0004386">
    <property type="term" value="F:helicase activity"/>
    <property type="evidence" value="ECO:0007669"/>
    <property type="project" value="UniProtKB-KW"/>
</dbReference>
<gene>
    <name evidence="13" type="ORF">BN488_00519</name>
</gene>
<evidence type="ECO:0000259" key="10">
    <source>
        <dbReference type="PROSITE" id="PS51192"/>
    </source>
</evidence>
<keyword evidence="9" id="KW-0051">Antiviral defense</keyword>
<feature type="domain" description="Helicase C-terminal" evidence="11">
    <location>
        <begin position="467"/>
        <end position="626"/>
    </location>
</feature>
<dbReference type="InterPro" id="IPR054712">
    <property type="entry name" value="Cas3-like_dom"/>
</dbReference>
<dbReference type="Gene3D" id="1.10.3210.30">
    <property type="match status" value="1"/>
</dbReference>
<keyword evidence="8" id="KW-0067">ATP-binding</keyword>
<keyword evidence="4" id="KW-0479">Metal-binding</keyword>
<evidence type="ECO:0000256" key="1">
    <source>
        <dbReference type="ARBA" id="ARBA00006847"/>
    </source>
</evidence>
<proteinExistence type="inferred from homology"/>
<dbReference type="GO" id="GO:0004518">
    <property type="term" value="F:nuclease activity"/>
    <property type="evidence" value="ECO:0007669"/>
    <property type="project" value="UniProtKB-KW"/>
</dbReference>
<keyword evidence="3" id="KW-0540">Nuclease</keyword>
<evidence type="ECO:0000313" key="14">
    <source>
        <dbReference type="Proteomes" id="UP000017980"/>
    </source>
</evidence>
<dbReference type="Gene3D" id="3.40.50.300">
    <property type="entry name" value="P-loop containing nucleotide triphosphate hydrolases"/>
    <property type="match status" value="2"/>
</dbReference>
<evidence type="ECO:0000256" key="5">
    <source>
        <dbReference type="ARBA" id="ARBA00022741"/>
    </source>
</evidence>
<dbReference type="NCBIfam" id="TIGR01596">
    <property type="entry name" value="cas3_HD"/>
    <property type="match status" value="1"/>
</dbReference>
<keyword evidence="7" id="KW-0347">Helicase</keyword>
<comment type="caution">
    <text evidence="13">The sequence shown here is derived from an EMBL/GenBank/DDBJ whole genome shotgun (WGS) entry which is preliminary data.</text>
</comment>
<dbReference type="InterPro" id="IPR011545">
    <property type="entry name" value="DEAD/DEAH_box_helicase_dom"/>
</dbReference>
<keyword evidence="6" id="KW-0378">Hydrolase</keyword>
<dbReference type="CDD" id="cd17930">
    <property type="entry name" value="DEXHc_cas3"/>
    <property type="match status" value="1"/>
</dbReference>
<sequence length="757" mass="89351">MSYSYKLKSHPTQSLYDHLTGVRDIALKTHKHHTIKPEIDDFIEIVCMCHDFGKGTTYFQRYLENDFRGIEKDHGSISAMFTYWMLPDKWKHLGFLIVKKHHGDINNASDECRIDEVSWDFKNQIKDILDNTIDELNQIYDKYLEGKNIEAFLNWLDDESNLKSIKKEFRKKKYNIEDLLLCEYVYSLLLTGDKSQLIRNDAYIPDKQYPLSFIENYKTDLVKNALIKNPKLKESDVFNLRNEIYDDMINKLDSIDFDKENVFSINVPTGTGKTILAYSAAFYICSKITKNNSNIRPHIIYSLPFTSVIDQNYEVLKEIVEKNINKEISSEDLMKFHSVVPIEYKDFKGYDARFCFENWQSKIISTTFVQLLNTIFKIGKNSIVNRFHRLANSVIILDEVQAIDDKYYKIISEFISIMARQYNCYIILVTATMPMLLDTIDLIEDKEKYFRKLNRIEIINNSESEITLDEFEDIVLEDIRENKDKSFLIVLNTVKSSKNIYKYLKENTDRDIIYLSTEIYPKLRLEKINKIKNSDKKYVVVSTQLIEAGVDIDMDIVYRDFSTLDSINQTAGRANRNGVGGKGIVKLYKIVDNDRRICNYIYPRYLLNATEEVLDGKYIIEEKDIYDCNKEYFLKVKNRLSNDTSDELLDLIPKLQFKKFRDKFELIENDEFRRVDIIVNADNITNSIIQQLENDNEIDNIDLKNKFRILRQYTVSVSRKEMSEINDIDIIKYNIKYINKEDYSEEEGIIRQKQVIW</sequence>
<accession>R5XY61</accession>
<evidence type="ECO:0000259" key="12">
    <source>
        <dbReference type="PROSITE" id="PS51643"/>
    </source>
</evidence>
<dbReference type="PROSITE" id="PS51192">
    <property type="entry name" value="HELICASE_ATP_BIND_1"/>
    <property type="match status" value="1"/>
</dbReference>
<dbReference type="InterPro" id="IPR006474">
    <property type="entry name" value="Helicase_Cas3_CRISPR-ass_core"/>
</dbReference>
<dbReference type="InterPro" id="IPR027417">
    <property type="entry name" value="P-loop_NTPase"/>
</dbReference>
<reference evidence="13" key="1">
    <citation type="submission" date="2012-11" db="EMBL/GenBank/DDBJ databases">
        <title>Dependencies among metagenomic species, viruses, plasmids and units of genetic variation.</title>
        <authorList>
            <person name="Nielsen H.B."/>
            <person name="Almeida M."/>
            <person name="Juncker A.S."/>
            <person name="Rasmussen S."/>
            <person name="Li J."/>
            <person name="Sunagawa S."/>
            <person name="Plichta D."/>
            <person name="Gautier L."/>
            <person name="Le Chatelier E."/>
            <person name="Peletier E."/>
            <person name="Bonde I."/>
            <person name="Nielsen T."/>
            <person name="Manichanh C."/>
            <person name="Arumugam M."/>
            <person name="Batto J."/>
            <person name="Santos M.B.Q.D."/>
            <person name="Blom N."/>
            <person name="Borruel N."/>
            <person name="Burgdorf K.S."/>
            <person name="Boumezbeur F."/>
            <person name="Casellas F."/>
            <person name="Dore J."/>
            <person name="Guarner F."/>
            <person name="Hansen T."/>
            <person name="Hildebrand F."/>
            <person name="Kaas R.S."/>
            <person name="Kennedy S."/>
            <person name="Kristiansen K."/>
            <person name="Kultima J.R."/>
            <person name="Leonard P."/>
            <person name="Levenez F."/>
            <person name="Lund O."/>
            <person name="Moumen B."/>
            <person name="Le Paslier D."/>
            <person name="Pons N."/>
            <person name="Pedersen O."/>
            <person name="Prifti E."/>
            <person name="Qin J."/>
            <person name="Raes J."/>
            <person name="Tap J."/>
            <person name="Tims S."/>
            <person name="Ussery D.W."/>
            <person name="Yamada T."/>
            <person name="MetaHit consortium"/>
            <person name="Renault P."/>
            <person name="Sicheritz-Ponten T."/>
            <person name="Bork P."/>
            <person name="Wang J."/>
            <person name="Brunak S."/>
            <person name="Ehrlich S.D."/>
        </authorList>
    </citation>
    <scope>NUCLEOTIDE SEQUENCE [LARGE SCALE GENOMIC DNA]</scope>
</reference>
<comment type="similarity">
    <text evidence="1">In the N-terminal section; belongs to the CRISPR-associated nuclease Cas3-HD family.</text>
</comment>
<dbReference type="NCBIfam" id="TIGR01587">
    <property type="entry name" value="cas3_core"/>
    <property type="match status" value="1"/>
</dbReference>
<dbReference type="InterPro" id="IPR001650">
    <property type="entry name" value="Helicase_C-like"/>
</dbReference>
<evidence type="ECO:0000256" key="9">
    <source>
        <dbReference type="ARBA" id="ARBA00023118"/>
    </source>
</evidence>
<evidence type="ECO:0000259" key="11">
    <source>
        <dbReference type="PROSITE" id="PS51194"/>
    </source>
</evidence>
<feature type="domain" description="HD Cas3-type" evidence="12">
    <location>
        <begin position="8"/>
        <end position="195"/>
    </location>
</feature>
<protein>
    <submittedName>
        <fullName evidence="13">CRISPR-associated helicase Cas3</fullName>
    </submittedName>
</protein>
<dbReference type="PROSITE" id="PS51643">
    <property type="entry name" value="HD_CAS3"/>
    <property type="match status" value="1"/>
</dbReference>
<dbReference type="Pfam" id="PF00270">
    <property type="entry name" value="DEAD"/>
    <property type="match status" value="1"/>
</dbReference>
<dbReference type="Pfam" id="PF22590">
    <property type="entry name" value="Cas3-like_C_2"/>
    <property type="match status" value="1"/>
</dbReference>
<dbReference type="GO" id="GO:0051607">
    <property type="term" value="P:defense response to virus"/>
    <property type="evidence" value="ECO:0007669"/>
    <property type="project" value="UniProtKB-KW"/>
</dbReference>
<evidence type="ECO:0000256" key="6">
    <source>
        <dbReference type="ARBA" id="ARBA00022801"/>
    </source>
</evidence>
<comment type="similarity">
    <text evidence="2">In the central section; belongs to the CRISPR-associated helicase Cas3 family.</text>
</comment>
<dbReference type="GO" id="GO:0016787">
    <property type="term" value="F:hydrolase activity"/>
    <property type="evidence" value="ECO:0007669"/>
    <property type="project" value="UniProtKB-KW"/>
</dbReference>
<dbReference type="InterPro" id="IPR014001">
    <property type="entry name" value="Helicase_ATP-bd"/>
</dbReference>
<dbReference type="PROSITE" id="PS51194">
    <property type="entry name" value="HELICASE_CTER"/>
    <property type="match status" value="1"/>
</dbReference>
<dbReference type="InterPro" id="IPR006483">
    <property type="entry name" value="CRISPR-assoc_Cas3_HD"/>
</dbReference>
<dbReference type="SUPFAM" id="SSF52540">
    <property type="entry name" value="P-loop containing nucleoside triphosphate hydrolases"/>
    <property type="match status" value="1"/>
</dbReference>
<evidence type="ECO:0000256" key="2">
    <source>
        <dbReference type="ARBA" id="ARBA00009046"/>
    </source>
</evidence>
<name>R5XY61_9FIRM</name>
<evidence type="ECO:0000256" key="8">
    <source>
        <dbReference type="ARBA" id="ARBA00022840"/>
    </source>
</evidence>
<dbReference type="GO" id="GO:0005524">
    <property type="term" value="F:ATP binding"/>
    <property type="evidence" value="ECO:0007669"/>
    <property type="project" value="UniProtKB-KW"/>
</dbReference>
<evidence type="ECO:0000256" key="4">
    <source>
        <dbReference type="ARBA" id="ARBA00022723"/>
    </source>
</evidence>
<dbReference type="GO" id="GO:0003676">
    <property type="term" value="F:nucleic acid binding"/>
    <property type="evidence" value="ECO:0007669"/>
    <property type="project" value="InterPro"/>
</dbReference>
<dbReference type="SUPFAM" id="SSF109604">
    <property type="entry name" value="HD-domain/PDEase-like"/>
    <property type="match status" value="1"/>
</dbReference>
<evidence type="ECO:0000256" key="7">
    <source>
        <dbReference type="ARBA" id="ARBA00022806"/>
    </source>
</evidence>
<dbReference type="EMBL" id="CBBD010000014">
    <property type="protein sequence ID" value="CDA09427.1"/>
    <property type="molecule type" value="Genomic_DNA"/>
</dbReference>
<dbReference type="AlphaFoldDB" id="R5XY61"/>
<organism evidence="13 14">
    <name type="scientific">Intestinibacter bartlettii CAG:1329</name>
    <dbReference type="NCBI Taxonomy" id="1263063"/>
    <lineage>
        <taxon>Bacteria</taxon>
        <taxon>Bacillati</taxon>
        <taxon>Bacillota</taxon>
        <taxon>Clostridia</taxon>
        <taxon>Peptostreptococcales</taxon>
        <taxon>Peptostreptococcaceae</taxon>
        <taxon>Intestinibacter</taxon>
    </lineage>
</organism>
<dbReference type="CDD" id="cd09641">
    <property type="entry name" value="Cas3''_I"/>
    <property type="match status" value="1"/>
</dbReference>
<keyword evidence="5" id="KW-0547">Nucleotide-binding</keyword>
<evidence type="ECO:0000313" key="13">
    <source>
        <dbReference type="EMBL" id="CDA09427.1"/>
    </source>
</evidence>
<dbReference type="RefSeq" id="WP_022070969.1">
    <property type="nucleotide sequence ID" value="NZ_HF999317.1"/>
</dbReference>
<dbReference type="Proteomes" id="UP000017980">
    <property type="component" value="Unassembled WGS sequence"/>
</dbReference>
<dbReference type="GO" id="GO:0046872">
    <property type="term" value="F:metal ion binding"/>
    <property type="evidence" value="ECO:0007669"/>
    <property type="project" value="UniProtKB-KW"/>
</dbReference>
<dbReference type="InterPro" id="IPR038257">
    <property type="entry name" value="CRISPR-assoc_Cas3_HD_sf"/>
</dbReference>
<feature type="domain" description="Helicase ATP-binding" evidence="10">
    <location>
        <begin position="254"/>
        <end position="434"/>
    </location>
</feature>
<evidence type="ECO:0000256" key="3">
    <source>
        <dbReference type="ARBA" id="ARBA00022722"/>
    </source>
</evidence>
<dbReference type="SMART" id="SM00490">
    <property type="entry name" value="HELICc"/>
    <property type="match status" value="1"/>
</dbReference>
<dbReference type="SMART" id="SM00487">
    <property type="entry name" value="DEXDc"/>
    <property type="match status" value="1"/>
</dbReference>